<gene>
    <name evidence="1" type="ORF">KN1_24230</name>
</gene>
<dbReference type="Gene3D" id="3.30.530.20">
    <property type="match status" value="1"/>
</dbReference>
<dbReference type="InterPro" id="IPR023393">
    <property type="entry name" value="START-like_dom_sf"/>
</dbReference>
<keyword evidence="2" id="KW-1185">Reference proteome</keyword>
<reference evidence="1 2" key="1">
    <citation type="submission" date="2021-04" db="EMBL/GenBank/DDBJ databases">
        <title>Complete genome sequence of Stygiolobus sp. KN-1.</title>
        <authorList>
            <person name="Nakamura K."/>
            <person name="Sakai H."/>
            <person name="Kurosawa N."/>
        </authorList>
    </citation>
    <scope>NUCLEOTIDE SEQUENCE [LARGE SCALE GENOMIC DNA]</scope>
    <source>
        <strain evidence="1 2">KN-1</strain>
    </source>
</reference>
<dbReference type="EMBL" id="AP024597">
    <property type="protein sequence ID" value="BCU71126.1"/>
    <property type="molecule type" value="Genomic_DNA"/>
</dbReference>
<dbReference type="Proteomes" id="UP000825123">
    <property type="component" value="Chromosome"/>
</dbReference>
<name>A0A8D5U7Q5_9CREN</name>
<accession>A0A8D5U7Q5</accession>
<dbReference type="KEGG" id="csty:KN1_24230"/>
<organism evidence="1 2">
    <name type="scientific">Stygiolobus caldivivus</name>
    <dbReference type="NCBI Taxonomy" id="2824673"/>
    <lineage>
        <taxon>Archaea</taxon>
        <taxon>Thermoproteota</taxon>
        <taxon>Thermoprotei</taxon>
        <taxon>Sulfolobales</taxon>
        <taxon>Sulfolobaceae</taxon>
        <taxon>Stygiolobus</taxon>
    </lineage>
</organism>
<evidence type="ECO:0000313" key="2">
    <source>
        <dbReference type="Proteomes" id="UP000825123"/>
    </source>
</evidence>
<dbReference type="GeneID" id="66164146"/>
<protein>
    <recommendedName>
        <fullName evidence="3">DUF3211 domain-containing protein</fullName>
    </recommendedName>
</protein>
<dbReference type="AlphaFoldDB" id="A0A8D5U7Q5"/>
<evidence type="ECO:0000313" key="1">
    <source>
        <dbReference type="EMBL" id="BCU71126.1"/>
    </source>
</evidence>
<evidence type="ECO:0008006" key="3">
    <source>
        <dbReference type="Google" id="ProtNLM"/>
    </source>
</evidence>
<dbReference type="RefSeq" id="WP_221287873.1">
    <property type="nucleotide sequence ID" value="NZ_AP024597.1"/>
</dbReference>
<proteinExistence type="predicted"/>
<sequence>MKYGKHTKTRDGKIALKVFEDPIFTFKEMSNAPNVEVKDKIKAEIPIRGGLVLTPPLIWYANKPASERKVKYVIGVMGFEKPRLGELAITAKDSEVLIEFEADLPLSLVNSTIFKEGIRQFREKL</sequence>